<dbReference type="OrthoDB" id="9786870at2"/>
<dbReference type="GO" id="GO:0016776">
    <property type="term" value="F:phosphotransferase activity, phosphate group as acceptor"/>
    <property type="evidence" value="ECO:0007669"/>
    <property type="project" value="TreeGrafter"/>
</dbReference>
<evidence type="ECO:0000256" key="1">
    <source>
        <dbReference type="ARBA" id="ARBA00004429"/>
    </source>
</evidence>
<keyword evidence="4 11" id="KW-0808">Transferase</keyword>
<dbReference type="SUPFAM" id="SSF53649">
    <property type="entry name" value="Alkaline phosphatase-like"/>
    <property type="match status" value="1"/>
</dbReference>
<dbReference type="InterPro" id="IPR012549">
    <property type="entry name" value="EptA-like_N"/>
</dbReference>
<keyword evidence="2" id="KW-1003">Cell membrane</keyword>
<proteinExistence type="predicted"/>
<evidence type="ECO:0000256" key="6">
    <source>
        <dbReference type="ARBA" id="ARBA00022989"/>
    </source>
</evidence>
<dbReference type="Pfam" id="PF00884">
    <property type="entry name" value="Sulfatase"/>
    <property type="match status" value="1"/>
</dbReference>
<dbReference type="PANTHER" id="PTHR30443:SF0">
    <property type="entry name" value="PHOSPHOETHANOLAMINE TRANSFERASE EPTA"/>
    <property type="match status" value="1"/>
</dbReference>
<dbReference type="InterPro" id="IPR000917">
    <property type="entry name" value="Sulfatase_N"/>
</dbReference>
<dbReference type="InterPro" id="IPR017850">
    <property type="entry name" value="Alkaline_phosphatase_core_sf"/>
</dbReference>
<keyword evidence="7 8" id="KW-0472">Membrane</keyword>
<evidence type="ECO:0000259" key="10">
    <source>
        <dbReference type="Pfam" id="PF08019"/>
    </source>
</evidence>
<organism evidence="11 12">
    <name type="scientific">Pseudoduganella dura</name>
    <dbReference type="NCBI Taxonomy" id="321982"/>
    <lineage>
        <taxon>Bacteria</taxon>
        <taxon>Pseudomonadati</taxon>
        <taxon>Pseudomonadota</taxon>
        <taxon>Betaproteobacteria</taxon>
        <taxon>Burkholderiales</taxon>
        <taxon>Oxalobacteraceae</taxon>
        <taxon>Telluria group</taxon>
        <taxon>Pseudoduganella</taxon>
    </lineage>
</organism>
<gene>
    <name evidence="11" type="ORF">GJV26_26180</name>
</gene>
<sequence>MPIAVSVYTVAVFNMAFWNRFFAATEGLGWLAAPLRIGAALALSLAFAGPLHLFNFRPVLKPLSIALLVATSVVSHFTNHYGVGIDWAMVQNMAETDVAEAGELLTFRLAASVAVFGILPAYLIGRLDIRFPPLRRQLPRNLIAAGISLALAIALVLVMFRALAPVVRENRDLRFLLAPTNYIHAVNGYLKRRWAIPVVVSPFGVDARRNRSWGAGTRRTVTVIVLGETARAANFSLNGYGRDTNPRLARQQRLINFPHMESCGTATAVSVPCVFSGLGREHYTAEKARSREGLLDVLQYAGFEVLWRNNNSGCKGVCDRVTYEDVSRTGTVSQHCDADGCHDGRLLEGLGERILGSKRDMVIVLHQQGSHGPAYWKRYPRRFGQFGPICDTGSLSTCSREAIVATYDNTILYTDFFLSATIDLLKNLDARHGIDTAFMYFSDHGESLGEDNIYLHGAPFAISPKEQRQVPFMLWLSDGFSERFALDEACLRQRTRHALTHDFIFHSTLGMLAVDTSVRDRDLDIFASCKPAPAHMPA</sequence>
<dbReference type="Pfam" id="PF08019">
    <property type="entry name" value="EptA_B_N"/>
    <property type="match status" value="1"/>
</dbReference>
<dbReference type="GO" id="GO:0009244">
    <property type="term" value="P:lipopolysaccharide core region biosynthetic process"/>
    <property type="evidence" value="ECO:0007669"/>
    <property type="project" value="TreeGrafter"/>
</dbReference>
<protein>
    <submittedName>
        <fullName evidence="11">Phosphoethanolamine--lipid A transferase</fullName>
    </submittedName>
</protein>
<keyword evidence="3" id="KW-0997">Cell inner membrane</keyword>
<feature type="domain" description="Sulfatase N-terminal" evidence="9">
    <location>
        <begin position="222"/>
        <end position="511"/>
    </location>
</feature>
<evidence type="ECO:0000256" key="2">
    <source>
        <dbReference type="ARBA" id="ARBA00022475"/>
    </source>
</evidence>
<keyword evidence="12" id="KW-1185">Reference proteome</keyword>
<evidence type="ECO:0000259" key="9">
    <source>
        <dbReference type="Pfam" id="PF00884"/>
    </source>
</evidence>
<feature type="domain" description="Phosphoethanolamine transferase N-terminal" evidence="10">
    <location>
        <begin position="46"/>
        <end position="193"/>
    </location>
</feature>
<name>A0A6I3XQ31_9BURK</name>
<feature type="transmembrane region" description="Helical" evidence="8">
    <location>
        <begin position="143"/>
        <end position="164"/>
    </location>
</feature>
<keyword evidence="5 8" id="KW-0812">Transmembrane</keyword>
<evidence type="ECO:0000313" key="11">
    <source>
        <dbReference type="EMBL" id="MUI15921.1"/>
    </source>
</evidence>
<dbReference type="CDD" id="cd16017">
    <property type="entry name" value="LptA"/>
    <property type="match status" value="1"/>
</dbReference>
<dbReference type="RefSeq" id="WP_155712738.1">
    <property type="nucleotide sequence ID" value="NZ_BMWU01000015.1"/>
</dbReference>
<dbReference type="NCBIfam" id="NF028537">
    <property type="entry name" value="P_eth_NH2_trans"/>
    <property type="match status" value="1"/>
</dbReference>
<feature type="transmembrane region" description="Helical" evidence="8">
    <location>
        <begin position="105"/>
        <end position="123"/>
    </location>
</feature>
<evidence type="ECO:0000313" key="12">
    <source>
        <dbReference type="Proteomes" id="UP000431684"/>
    </source>
</evidence>
<feature type="transmembrane region" description="Helical" evidence="8">
    <location>
        <begin position="65"/>
        <end position="85"/>
    </location>
</feature>
<comment type="subcellular location">
    <subcellularLocation>
        <location evidence="1">Cell inner membrane</location>
        <topology evidence="1">Multi-pass membrane protein</topology>
    </subcellularLocation>
</comment>
<dbReference type="InterPro" id="IPR058130">
    <property type="entry name" value="PEA_transf_C"/>
</dbReference>
<comment type="caution">
    <text evidence="11">The sequence shown here is derived from an EMBL/GenBank/DDBJ whole genome shotgun (WGS) entry which is preliminary data.</text>
</comment>
<evidence type="ECO:0000256" key="7">
    <source>
        <dbReference type="ARBA" id="ARBA00023136"/>
    </source>
</evidence>
<dbReference type="AlphaFoldDB" id="A0A6I3XQ31"/>
<dbReference type="PANTHER" id="PTHR30443">
    <property type="entry name" value="INNER MEMBRANE PROTEIN"/>
    <property type="match status" value="1"/>
</dbReference>
<feature type="transmembrane region" description="Helical" evidence="8">
    <location>
        <begin position="33"/>
        <end position="53"/>
    </location>
</feature>
<evidence type="ECO:0000256" key="3">
    <source>
        <dbReference type="ARBA" id="ARBA00022519"/>
    </source>
</evidence>
<keyword evidence="6 8" id="KW-1133">Transmembrane helix</keyword>
<dbReference type="InterPro" id="IPR040423">
    <property type="entry name" value="PEA_transferase"/>
</dbReference>
<evidence type="ECO:0000256" key="8">
    <source>
        <dbReference type="SAM" id="Phobius"/>
    </source>
</evidence>
<accession>A0A6I3XQ31</accession>
<dbReference type="GO" id="GO:0005886">
    <property type="term" value="C:plasma membrane"/>
    <property type="evidence" value="ECO:0007669"/>
    <property type="project" value="UniProtKB-SubCell"/>
</dbReference>
<dbReference type="Proteomes" id="UP000431684">
    <property type="component" value="Unassembled WGS sequence"/>
</dbReference>
<reference evidence="11 12" key="1">
    <citation type="submission" date="2019-11" db="EMBL/GenBank/DDBJ databases">
        <title>Draft Genome Sequences of Six Type Strains of the Genus Massilia.</title>
        <authorList>
            <person name="Miess H."/>
            <person name="Frediansyah A."/>
            <person name="Goeker M."/>
            <person name="Gross H."/>
        </authorList>
    </citation>
    <scope>NUCLEOTIDE SEQUENCE [LARGE SCALE GENOMIC DNA]</scope>
    <source>
        <strain evidence="11 12">DSM 17513</strain>
    </source>
</reference>
<evidence type="ECO:0000256" key="4">
    <source>
        <dbReference type="ARBA" id="ARBA00022679"/>
    </source>
</evidence>
<evidence type="ECO:0000256" key="5">
    <source>
        <dbReference type="ARBA" id="ARBA00022692"/>
    </source>
</evidence>
<dbReference type="Gene3D" id="3.40.720.10">
    <property type="entry name" value="Alkaline Phosphatase, subunit A"/>
    <property type="match status" value="1"/>
</dbReference>
<dbReference type="EMBL" id="WNWM01000002">
    <property type="protein sequence ID" value="MUI15921.1"/>
    <property type="molecule type" value="Genomic_DNA"/>
</dbReference>